<evidence type="ECO:0000313" key="1">
    <source>
        <dbReference type="EMBL" id="NGM24452.1"/>
    </source>
</evidence>
<protein>
    <recommendedName>
        <fullName evidence="3">Integrase catalytic domain-containing protein</fullName>
    </recommendedName>
</protein>
<organism evidence="1 2">
    <name type="scientific">Falsiroseomonas algicola</name>
    <dbReference type="NCBI Taxonomy" id="2716930"/>
    <lineage>
        <taxon>Bacteria</taxon>
        <taxon>Pseudomonadati</taxon>
        <taxon>Pseudomonadota</taxon>
        <taxon>Alphaproteobacteria</taxon>
        <taxon>Acetobacterales</taxon>
        <taxon>Roseomonadaceae</taxon>
        <taxon>Falsiroseomonas</taxon>
    </lineage>
</organism>
<reference evidence="1 2" key="2">
    <citation type="submission" date="2020-03" db="EMBL/GenBank/DDBJ databases">
        <title>Roseomonas stagni sp. nov., isolated from pond water in Japan.</title>
        <authorList>
            <person name="Furuhata K."/>
            <person name="Miyamoto H."/>
            <person name="Goto K."/>
        </authorList>
    </citation>
    <scope>NUCLEOTIDE SEQUENCE [LARGE SCALE GENOMIC DNA]</scope>
    <source>
        <strain evidence="1 2">PeD5</strain>
    </source>
</reference>
<dbReference type="Proteomes" id="UP000475385">
    <property type="component" value="Unassembled WGS sequence"/>
</dbReference>
<evidence type="ECO:0008006" key="3">
    <source>
        <dbReference type="Google" id="ProtNLM"/>
    </source>
</evidence>
<dbReference type="AlphaFoldDB" id="A0A6M1LWV1"/>
<keyword evidence="2" id="KW-1185">Reference proteome</keyword>
<sequence length="37" mass="4179">MAVFAFIEGFYNPTRPHSALGYLSPIEYKARAMAEND</sequence>
<reference evidence="1 2" key="1">
    <citation type="submission" date="2020-02" db="EMBL/GenBank/DDBJ databases">
        <authorList>
            <person name="Kim H.M."/>
            <person name="Jeon C.O."/>
        </authorList>
    </citation>
    <scope>NUCLEOTIDE SEQUENCE [LARGE SCALE GENOMIC DNA]</scope>
    <source>
        <strain evidence="1 2">PeD5</strain>
    </source>
</reference>
<name>A0A6M1LWV1_9PROT</name>
<evidence type="ECO:0000313" key="2">
    <source>
        <dbReference type="Proteomes" id="UP000475385"/>
    </source>
</evidence>
<proteinExistence type="predicted"/>
<dbReference type="EMBL" id="JAAIKB010000083">
    <property type="protein sequence ID" value="NGM24452.1"/>
    <property type="molecule type" value="Genomic_DNA"/>
</dbReference>
<accession>A0A6M1LWV1</accession>
<comment type="caution">
    <text evidence="1">The sequence shown here is derived from an EMBL/GenBank/DDBJ whole genome shotgun (WGS) entry which is preliminary data.</text>
</comment>
<gene>
    <name evidence="1" type="ORF">G3576_31085</name>
</gene>